<dbReference type="SMART" id="SM00220">
    <property type="entry name" value="S_TKc"/>
    <property type="match status" value="1"/>
</dbReference>
<dbReference type="InterPro" id="IPR008271">
    <property type="entry name" value="Ser/Thr_kinase_AS"/>
</dbReference>
<dbReference type="PROSITE" id="PS50011">
    <property type="entry name" value="PROTEIN_KINASE_DOM"/>
    <property type="match status" value="1"/>
</dbReference>
<feature type="compositionally biased region" description="Low complexity" evidence="9">
    <location>
        <begin position="621"/>
        <end position="632"/>
    </location>
</feature>
<dbReference type="FunFam" id="1.10.510.10:FF:000175">
    <property type="entry name" value="Myosin light chain kinase, smooth muscle"/>
    <property type="match status" value="1"/>
</dbReference>
<dbReference type="EMBL" id="JARGDH010000001">
    <property type="protein sequence ID" value="KAL0279935.1"/>
    <property type="molecule type" value="Genomic_DNA"/>
</dbReference>
<dbReference type="FunFam" id="2.60.40.10:FF:001452">
    <property type="entry name" value="Uncharacterized protein, isoform F"/>
    <property type="match status" value="1"/>
</dbReference>
<feature type="compositionally biased region" description="Low complexity" evidence="9">
    <location>
        <begin position="4949"/>
        <end position="4965"/>
    </location>
</feature>
<dbReference type="SUPFAM" id="SSF56112">
    <property type="entry name" value="Protein kinase-like (PK-like)"/>
    <property type="match status" value="1"/>
</dbReference>
<dbReference type="FunFam" id="2.60.40.10:FF:000612">
    <property type="entry name" value="palladin isoform X1"/>
    <property type="match status" value="1"/>
</dbReference>
<feature type="binding site" evidence="7">
    <location>
        <position position="5686"/>
    </location>
    <ligand>
        <name>ATP</name>
        <dbReference type="ChEBI" id="CHEBI:30616"/>
    </ligand>
</feature>
<feature type="compositionally biased region" description="Basic and acidic residues" evidence="9">
    <location>
        <begin position="3593"/>
        <end position="3641"/>
    </location>
</feature>
<dbReference type="GO" id="GO:0030017">
    <property type="term" value="C:sarcomere"/>
    <property type="evidence" value="ECO:0007669"/>
    <property type="project" value="UniProtKB-ARBA"/>
</dbReference>
<evidence type="ECO:0000259" key="11">
    <source>
        <dbReference type="PROSITE" id="PS50835"/>
    </source>
</evidence>
<dbReference type="FunFam" id="2.60.40.10:FF:000032">
    <property type="entry name" value="palladin isoform X1"/>
    <property type="match status" value="4"/>
</dbReference>
<keyword evidence="4 7" id="KW-0067">ATP-binding</keyword>
<name>A0AAW2ICG5_9NEOP</name>
<dbReference type="InterPro" id="IPR013783">
    <property type="entry name" value="Ig-like_fold"/>
</dbReference>
<feature type="domain" description="Ig-like" evidence="11">
    <location>
        <begin position="5098"/>
        <end position="5186"/>
    </location>
</feature>
<comment type="similarity">
    <text evidence="1">Belongs to the protein kinase superfamily. CAMK Ser/Thr protein kinase family.</text>
</comment>
<dbReference type="FunFam" id="2.60.40.10:FF:001307">
    <property type="entry name" value="Stretchin-Mlck, isoform V"/>
    <property type="match status" value="1"/>
</dbReference>
<evidence type="ECO:0000256" key="2">
    <source>
        <dbReference type="ARBA" id="ARBA00022737"/>
    </source>
</evidence>
<evidence type="ECO:0000256" key="8">
    <source>
        <dbReference type="SAM" id="Coils"/>
    </source>
</evidence>
<evidence type="ECO:0000256" key="5">
    <source>
        <dbReference type="ARBA" id="ARBA00023157"/>
    </source>
</evidence>
<feature type="compositionally biased region" description="Basic and acidic residues" evidence="9">
    <location>
        <begin position="3474"/>
        <end position="3509"/>
    </location>
</feature>
<dbReference type="Pfam" id="PF07679">
    <property type="entry name" value="I-set"/>
    <property type="match status" value="17"/>
</dbReference>
<comment type="caution">
    <text evidence="13">The sequence shown here is derived from an EMBL/GenBank/DDBJ whole genome shotgun (WGS) entry which is preliminary data.</text>
</comment>
<dbReference type="Gene3D" id="3.30.200.20">
    <property type="entry name" value="Phosphorylase Kinase, domain 1"/>
    <property type="match status" value="1"/>
</dbReference>
<dbReference type="PROSITE" id="PS00107">
    <property type="entry name" value="PROTEIN_KINASE_ATP"/>
    <property type="match status" value="1"/>
</dbReference>
<dbReference type="PROSITE" id="PS00108">
    <property type="entry name" value="PROTEIN_KINASE_ST"/>
    <property type="match status" value="1"/>
</dbReference>
<dbReference type="InterPro" id="IPR013106">
    <property type="entry name" value="Ig_V-set"/>
</dbReference>
<feature type="coiled-coil region" evidence="8">
    <location>
        <begin position="976"/>
        <end position="1003"/>
    </location>
</feature>
<feature type="region of interest" description="Disordered" evidence="9">
    <location>
        <begin position="6130"/>
        <end position="6152"/>
    </location>
</feature>
<feature type="compositionally biased region" description="Basic and acidic residues" evidence="9">
    <location>
        <begin position="3517"/>
        <end position="3577"/>
    </location>
</feature>
<dbReference type="GO" id="GO:0005524">
    <property type="term" value="F:ATP binding"/>
    <property type="evidence" value="ECO:0007669"/>
    <property type="project" value="UniProtKB-UniRule"/>
</dbReference>
<dbReference type="InterPro" id="IPR007110">
    <property type="entry name" value="Ig-like_dom"/>
</dbReference>
<evidence type="ECO:0000259" key="12">
    <source>
        <dbReference type="PROSITE" id="PS50853"/>
    </source>
</evidence>
<dbReference type="FunFam" id="2.60.40.10:FF:000069">
    <property type="entry name" value="Alpha-protein kinase 3"/>
    <property type="match status" value="1"/>
</dbReference>
<organism evidence="13">
    <name type="scientific">Menopon gallinae</name>
    <name type="common">poultry shaft louse</name>
    <dbReference type="NCBI Taxonomy" id="328185"/>
    <lineage>
        <taxon>Eukaryota</taxon>
        <taxon>Metazoa</taxon>
        <taxon>Ecdysozoa</taxon>
        <taxon>Arthropoda</taxon>
        <taxon>Hexapoda</taxon>
        <taxon>Insecta</taxon>
        <taxon>Pterygota</taxon>
        <taxon>Neoptera</taxon>
        <taxon>Paraneoptera</taxon>
        <taxon>Psocodea</taxon>
        <taxon>Troctomorpha</taxon>
        <taxon>Phthiraptera</taxon>
        <taxon>Amblycera</taxon>
        <taxon>Menoponidae</taxon>
        <taxon>Menopon</taxon>
    </lineage>
</organism>
<dbReference type="FunFam" id="2.60.40.10:FF:000031">
    <property type="entry name" value="Myosin-binding protein C, slow type"/>
    <property type="match status" value="1"/>
</dbReference>
<feature type="compositionally biased region" description="Basic and acidic residues" evidence="9">
    <location>
        <begin position="3648"/>
        <end position="3709"/>
    </location>
</feature>
<dbReference type="Pfam" id="PF00069">
    <property type="entry name" value="Pkinase"/>
    <property type="match status" value="1"/>
</dbReference>
<dbReference type="FunFam" id="2.60.40.10:FF:001053">
    <property type="entry name" value="Uncharacterized protein, isoform D"/>
    <property type="match status" value="1"/>
</dbReference>
<reference evidence="13" key="1">
    <citation type="journal article" date="2024" name="Gigascience">
        <title>Chromosome-level genome of the poultry shaft louse Menopon gallinae provides insight into the host-switching and adaptive evolution of parasitic lice.</title>
        <authorList>
            <person name="Xu Y."/>
            <person name="Ma L."/>
            <person name="Liu S."/>
            <person name="Liang Y."/>
            <person name="Liu Q."/>
            <person name="He Z."/>
            <person name="Tian L."/>
            <person name="Duan Y."/>
            <person name="Cai W."/>
            <person name="Li H."/>
            <person name="Song F."/>
        </authorList>
    </citation>
    <scope>NUCLEOTIDE SEQUENCE</scope>
    <source>
        <strain evidence="13">Cailab_2023a</strain>
    </source>
</reference>
<accession>A0AAW2ICG5</accession>
<feature type="domain" description="Ig-like" evidence="11">
    <location>
        <begin position="4506"/>
        <end position="4589"/>
    </location>
</feature>
<dbReference type="Gene3D" id="1.10.510.10">
    <property type="entry name" value="Transferase(Phosphotransferase) domain 1"/>
    <property type="match status" value="1"/>
</dbReference>
<feature type="compositionally biased region" description="Basic and acidic residues" evidence="9">
    <location>
        <begin position="3444"/>
        <end position="3465"/>
    </location>
</feature>
<feature type="domain" description="Ig-like" evidence="11">
    <location>
        <begin position="5293"/>
        <end position="5399"/>
    </location>
</feature>
<feature type="compositionally biased region" description="Basic and acidic residues" evidence="9">
    <location>
        <begin position="2538"/>
        <end position="2569"/>
    </location>
</feature>
<feature type="domain" description="Ig-like" evidence="11">
    <location>
        <begin position="5442"/>
        <end position="5530"/>
    </location>
</feature>
<feature type="domain" description="Ig-like" evidence="11">
    <location>
        <begin position="4606"/>
        <end position="4696"/>
    </location>
</feature>
<dbReference type="SMART" id="SM00406">
    <property type="entry name" value="IGv"/>
    <property type="match status" value="6"/>
</dbReference>
<feature type="region of interest" description="Disordered" evidence="9">
    <location>
        <begin position="5957"/>
        <end position="5992"/>
    </location>
</feature>
<dbReference type="InterPro" id="IPR003598">
    <property type="entry name" value="Ig_sub2"/>
</dbReference>
<feature type="region of interest" description="Disordered" evidence="9">
    <location>
        <begin position="513"/>
        <end position="793"/>
    </location>
</feature>
<feature type="domain" description="Ig-like" evidence="11">
    <location>
        <begin position="3831"/>
        <end position="3921"/>
    </location>
</feature>
<gene>
    <name evidence="13" type="ORF">PYX00_001383</name>
</gene>
<feature type="compositionally biased region" description="Low complexity" evidence="9">
    <location>
        <begin position="2525"/>
        <end position="2534"/>
    </location>
</feature>
<feature type="compositionally biased region" description="Polar residues" evidence="9">
    <location>
        <begin position="5957"/>
        <end position="5971"/>
    </location>
</feature>
<dbReference type="PROSITE" id="PS50835">
    <property type="entry name" value="IG_LIKE"/>
    <property type="match status" value="17"/>
</dbReference>
<feature type="compositionally biased region" description="Basic and acidic residues" evidence="9">
    <location>
        <begin position="602"/>
        <end position="613"/>
    </location>
</feature>
<dbReference type="InterPro" id="IPR000719">
    <property type="entry name" value="Prot_kinase_dom"/>
</dbReference>
<feature type="domain" description="Ig-like" evidence="11">
    <location>
        <begin position="248"/>
        <end position="326"/>
    </location>
</feature>
<keyword evidence="8" id="KW-0175">Coiled coil</keyword>
<feature type="compositionally biased region" description="Basic and acidic residues" evidence="9">
    <location>
        <begin position="2577"/>
        <end position="3437"/>
    </location>
</feature>
<evidence type="ECO:0008006" key="14">
    <source>
        <dbReference type="Google" id="ProtNLM"/>
    </source>
</evidence>
<dbReference type="PROSITE" id="PS50853">
    <property type="entry name" value="FN3"/>
    <property type="match status" value="2"/>
</dbReference>
<keyword evidence="6" id="KW-0393">Immunoglobulin domain</keyword>
<dbReference type="InterPro" id="IPR003599">
    <property type="entry name" value="Ig_sub"/>
</dbReference>
<feature type="domain" description="Ig-like" evidence="11">
    <location>
        <begin position="5198"/>
        <end position="5282"/>
    </location>
</feature>
<dbReference type="CDD" id="cd14103">
    <property type="entry name" value="STKc_MLCK"/>
    <property type="match status" value="1"/>
</dbReference>
<dbReference type="GO" id="GO:0009653">
    <property type="term" value="P:anatomical structure morphogenesis"/>
    <property type="evidence" value="ECO:0007669"/>
    <property type="project" value="UniProtKB-ARBA"/>
</dbReference>
<dbReference type="InterPro" id="IPR003961">
    <property type="entry name" value="FN3_dom"/>
</dbReference>
<dbReference type="InterPro" id="IPR017441">
    <property type="entry name" value="Protein_kinase_ATP_BS"/>
</dbReference>
<feature type="compositionally biased region" description="Polar residues" evidence="9">
    <location>
        <begin position="2506"/>
        <end position="2523"/>
    </location>
</feature>
<dbReference type="SUPFAM" id="SSF49265">
    <property type="entry name" value="Fibronectin type III"/>
    <property type="match status" value="2"/>
</dbReference>
<keyword evidence="2" id="KW-0677">Repeat</keyword>
<dbReference type="InterPro" id="IPR013098">
    <property type="entry name" value="Ig_I-set"/>
</dbReference>
<keyword evidence="3 7" id="KW-0547">Nucleotide-binding</keyword>
<dbReference type="SMART" id="SM00060">
    <property type="entry name" value="FN3"/>
    <property type="match status" value="2"/>
</dbReference>
<evidence type="ECO:0000256" key="9">
    <source>
        <dbReference type="SAM" id="MobiDB-lite"/>
    </source>
</evidence>
<feature type="domain" description="Ig-like" evidence="11">
    <location>
        <begin position="4387"/>
        <end position="4471"/>
    </location>
</feature>
<feature type="domain" description="Ig-like" evidence="11">
    <location>
        <begin position="4148"/>
        <end position="4219"/>
    </location>
</feature>
<dbReference type="GO" id="GO:0004674">
    <property type="term" value="F:protein serine/threonine kinase activity"/>
    <property type="evidence" value="ECO:0007669"/>
    <property type="project" value="UniProtKB-KW"/>
</dbReference>
<evidence type="ECO:0000313" key="13">
    <source>
        <dbReference type="EMBL" id="KAL0279935.1"/>
    </source>
</evidence>
<feature type="compositionally biased region" description="Basic and acidic residues" evidence="9">
    <location>
        <begin position="577"/>
        <end position="588"/>
    </location>
</feature>
<feature type="domain" description="Ig-like" evidence="11">
    <location>
        <begin position="4989"/>
        <end position="5077"/>
    </location>
</feature>
<feature type="domain" description="Ig-like" evidence="11">
    <location>
        <begin position="149"/>
        <end position="233"/>
    </location>
</feature>
<feature type="compositionally biased region" description="Basic and acidic residues" evidence="9">
    <location>
        <begin position="780"/>
        <end position="793"/>
    </location>
</feature>
<feature type="domain" description="Protein kinase" evidence="10">
    <location>
        <begin position="5657"/>
        <end position="5912"/>
    </location>
</feature>
<feature type="domain" description="Ig-like" evidence="11">
    <location>
        <begin position="4046"/>
        <end position="4135"/>
    </location>
</feature>
<dbReference type="InterPro" id="IPR011009">
    <property type="entry name" value="Kinase-like_dom_sf"/>
</dbReference>
<dbReference type="FunFam" id="2.60.40.10:FF:000107">
    <property type="entry name" value="Myosin, light chain kinase a"/>
    <property type="match status" value="5"/>
</dbReference>
<feature type="domain" description="Ig-like" evidence="11">
    <location>
        <begin position="52"/>
        <end position="128"/>
    </location>
</feature>
<dbReference type="PANTHER" id="PTHR47633">
    <property type="entry name" value="IMMUNOGLOBULIN"/>
    <property type="match status" value="1"/>
</dbReference>
<sequence>MEDGLGGYSIEIYPLEACDEGEWKCVATSDSGVISITKCMISMTYPKNYRKPKFLESLKAILTEEGLVSFECKVVGFPTPRLQWFKDGEELRPGDVYQLTGTNSLGSYSCIARNCMGEARSTAELTVEDIQGQLNEEEKMHLFSKNQPPRFIRGLKSCEAKINEDFRFTVQVTLSPGANLFWYRDDEKIEEGERFSMVKENVGVCHLVVKKLEINDQAEWKCVASNEFGQSITTGFLKLTIPKHYKKPKFLECLRAIMSEEGAVNLECKVIGVPQPVLKWYKDGKELKPGDIHRIISGEDGKCCLGTYTCEARNCMGVASSSASLLGFEDRKAIKEVPRYVPEPLYPLAKNTSLSTIHEERTSQMYDTPGTEHSITMDERGDVSFSFDGKEVSISLYETPDLTEEEALQVVEMYAEELSEHISEQNVVELPPMRFTKESSKSGPLLMEAVVIDVSEDYFSTAEDDLRTEADFEDVSMAEEGTHNLASPEVENQAFFEKINSDFLEKALASLSGNEQSAKKKSSSDGKDKSDSYKSLSSPKKGSVKGSREEVSGGDEMSDSKAESFGSAKGSSGLVKQESDPSKKDEKGKKKISRSRSTSMDSRNHSFDEKVEEGMVTITPKRPSISRSSSGGSDEKSSPKKVKKPKSGSEDAEETATRRRRSSRSASESMDETIVDNLKKKRKSHSRSQSAESETTETLVSTKKVKKKKVQPTEGAKAKEESRKSASRASSSEKESMKGEKKRRISASSTDSAGKEGVTPTATDETATTKKKKVRSRSSSTDRSKKDSERKKSLEMIKKTIAAEVEAPVVKKLEEQEKKAEESKIVETSLKEIQNVLNVVKEQVIQKSEKAVESGVISESFQKLQEGLQVVQDELKLEEVSENVLHEIVKPVQNFEQGLRLTAEQKTPECAWEMLSAVTNQLQEQLKTVTAKIVDVSADSLAMAITTLLEPIENVAAFVSDVKKPQAESLTSVELLQNLAQPVQELQEVIESAKEQHATTSEVISSLTEPVKHLLSAITIVERKAELEMEQDESVSEKILEKVSRPIAVINEELKAIEHQIEMEQAEDLPMDSSEILEALSQPIQDLHRGLAEVVQEVLFCPPKETDVTILRDIVKSTTDVIESLRTTTSDAPPSQEQRKIIFSSLETPLSALRESVTVIKEMLAPENLKEIPQETIRSNVMSVLGKPLRDLQHCLQGIESDMNQIPAEIGIQVNKENILQIVKDMEKGVAEVTEGEKPVTDLLSSLLPPLRDLRANLEEKKLRHPLSKSSSSLGKSLDLIKQTSEDDRAEVEEMKINLSVLRPLEKPLQDLEEGFGSLEEHILQKEGISPKEKPTIERQLQTLLEILSQSFEVFQEKWMMIEANKEGNASLMEANALLELVKDLKKGTETIQENLVELETISPDTKRVVRENVNTNLKNLKKSIIQVENLIVQESVQVIPEFQTLTANIAKVQENMQALKEKLPESKKALEKVVKPIADVQKTLEKVKLEEKADEEKPALDVVVEKTLKAFKAELEQTERSLAAEPKSIVGPFMELKKAVEQEIAKEATVETLEPIAKSLEKFAREIQAAGGKTPSDTLTEVISLVQLNIAAIDVLENQNNEAVEPLKEPLSKLNEKLQEIKVAGSEMADQNSIVVLQNLVEPLNELKEGLGEAAVEPGVLKTSIAEMQKGIATIQQQAALRIDDDGMPEHTHPMVLETLLEPFQELQESLAKATEKISESELVVAEVANLKSEVVQALSQSLPPETVRALESLQEALESGKDVAEAVAEVQCQIENASPKEKKTLLKLRTELENVEEVLNATDVVIKKKKKKDDLVSSLETAVKELQHGLESAIEVFKDEGQNLQFLTVPLYELGKALEKIQTEENLTRSVEVKHQLVELAHGLQEFEEAAAGSEAMKALSIPIKENMAVISNMTTAEEKATELPELKKQVKALTAVLHGLQEAVEVAEGNLESEVGTLKVDSSFIKTIAQPVQELKHALAEIKEHVQLEKEDNLESAILQTLAKPIQQLQMAVAVCEQQAMETSETIPSLTLEQISQPILELNRGLAQIQQQVTLLSEKESKPAEEIVKSVAKPIQELVKEIATIQEHLPVEPDVISASNKTEISVMKTLAKPVEEMQKIIAVVEEKHFFEPEAQSMSSLQDATIAKPLQNLKHALEQLQNLVLEGTSAAECASAVEAVAKPVRELEHVFAVIQSHECAKGETTAPAAELQLVETLATPVHELATGLVVVQQQLAESGVSFNENKTEPTSFLTTLIKPEELQKMIALVQEYQLMEPEAESISSLHDATIAQPLQSLRHGLEQLQNVIMEATTAAECAPALEAVAKPVCELEKRIATMLSHEQFKEETAEETKEMEILTKLATPIHELASGLVVLEQQIMGSSVKSLSDLVLAMETIGKVETLSPLEKVAVQEQVAFEAEGNTLSQLTNFEEATLRSATLREANAVQTEIVQQDENVISIKSLPQGDKTRAVEEEVPQRDTATSLQAVVLEADEVLQRAKSEASPVTTESQEVTSEYTETLSEVESIKSVSEIESDAFKPKKADEKKAQEENEKAEVNERITKKTEVDLGLAAKPGEKTKTEVEEKREMTESKSREADVPKKKGEEVMQQKKEQEEVQKREENISTKLKDEAEAKTKKDDDEEKPKSDTEGKKRQVDEEKTKREREEKEAKLKAEIEDQKNEEEAKLKAETKAKEKKEEEEAKKKKEDEEVTKKQKEEEQTKLKAEVDAKKKHEEEVKNKEEEEAKKKKEEESETRKAEEEAKRKEEEAKKKKEEDEKLKVESEAKKKQEEEARRKEEEEAKKKKEEEEAKLKADIEAKKKEEEAKKKEEEEAKLKAENEARKKLEEEANKKKEEEEAKRKEEEEAKLKAEAKKKKEEEEAAKKKKDEEEEAREKKEEEEAKKKKEEEEAKLKAEAEAKKKKEEEEAEARKKQEEEAKKKKEEEEAKKKKEEEEAKKKKEEEEAKKKKEEEEAKKRKEEEEAKLKAEAEAKKKKEQEEAKKKEEEEAKLKAEAEAKKKKEEEEAKKKKEEEEAKKKEEEEAKLKAEADAKKKKEEEEAKLKAEAEAKKKRDEEEAKKKKEEEEKKKKEEEAKKKKEEEEAKLKAEAEAKKKREEEEAEARKKQEEEAKKKEEEEAKRKKEQEEAKKKKEEEEAKKKKEEEEAAKKKKEEEEIKKKKEEEEAKLKAEAEAKKKKEEEEAAKKKKDEEEEARKKKEEEEAKKKKEEEEAKLKAEAEAKKKKEEEEAEARKKQEEEAKKKKKEEEEAQKKKEEEEAKKKKEEEEKKKKEEEAAKKKKEEEEAKKKKEEEAKKKKEEEEAKKKKEEEEAKKKKEEEEAKLKAEAEAKKKKEEEEAKKKKEEKAKKKKEEEEAKKKKEEEEAKKKEEEEANLKAEAEAKKKKEEEVKRKEEEEAKKKDAEEEAKKIKKEEEEMAKEKQEGDVQVTEGKQKQDEESAAQKKKDEVDDKNKKRKSSKKKKEEEEAKKKKEEDAKSKADAESKTKEEESRKKQQEQAELESAADSKKEKDEVEEKVKKETKLRDDLAENKNDEQKERLLEDVTKEKAEDRFTTKQKEVDDSRAVKGVASDEDEIRLKKRDREEKDSVSEREEPSIGRRTERETASQKEVDRRRGVRAKWRDAEEMIRTGRGAAKHRDVLDTVKETDVDREEVESPRARTRPEQKKLTPTDTSKKSPEREHSRGRTVLSRDSDYASRRTASPAPAYLRGEYTRRTPSRDFRFDYDILPEIGLKYKSKLESIGKQSWRTLHRPDYGRSLIDVRSYREQRKMHDITRRDFRRIAGKDYSSSLDDLTLRLAGSEYSGTQGKEVPRDKKGKPVFCSRLVDRTAPRGSRVKLTCTVLGTPEPSVKWLRHGLPLIPTPGDRYSAKIRDGIASLEIEGATQLDNGEYTCLAQNIHGESSTTCKLRIFDGYDPAPFPPTFTTAVRESYKFTEDELILECRVRSHPPPKVQWLRNGVPLRPSPRYQQTESSDGICRLIISHPEVDDSGDYTCRAENQVADNSVAHRVKFLGRQHYAEARKAATRSPKDFRKPHFRSELTDHLVPAGGTIALQVEVRGLPPPEVKWLRGNEELPRSSSKVRFFEDSGVHTLLVSNASETEAGIYSCHAYNAFGHVRTTAAVEVMPVTTMRSGKPPKVVNRPKDIMVANVEDDVVITCRVTGDPRPRVSWMKGTKDITITQRTMVDHSDDYYRFTLKKVVPADAGTYWIIAKNIHGHDRAFVTLQVKQRARSLTPGGFSSSRWDWGAPSDSSSEILSEIHDREKYNRKETPGPITSEPFVADSGRNWLTLSWKKPSNRGGAPVIAYRVDAWEIGQDGGARWSELGITPVNTFDAYNLKKGKEYKFRITPRNRYGWGEPLITSSPVTVGFKGGNMPEFTKILPGQLKALYGASIRLECHVTSDLPPETFWYKDGIPLDLSSPRLSSDFDGTVCQLVVSDLVEEDSGRYMCEAVSKVGRVSTFARLMVVKDAKVWEADTNLKRGVFDEEGIPPESPPLFTMRLRDRRVQMTYPVRLTCQVVGSPTPEVKWYHEGKELNQDDRHTFSSEDHFHTLEMSKTTLEDAGCYTATAKNDYGSVSCRCNLVVDKGIRAYVAPEFVRELEVTRVVRCGDEMHLTAQVEAYPSVGVVWHRNGVRLRPSRRIVMTLNHEGLVELIVGGVTEKDSGVYACTATNEVGRCETVCRVSIQSGSQAIPRIEEPELPYSKAPMFVKKPRSNEAVEGDAVVIECQVIGDPKPEVYWLRDFLKPEYYRDAPLFRRIGDGTNYRLEIPHVKLDHTGTYTVVARNTHGEVKAVTSLQVYAKGQGKEDRMDSTPVTHGKVETLPVFKKGLKHIRCCDGDAVTLECEVEASPEPQIKWRKGERAVPLGGDFSAEFDGRVARLIINQVYPEDEGEYVCEASNDVGKTATSACLVVDVPEEKENLLSRQLTRPPGLMSGCSTPRSTPRTTPSRSISPYPAGYRFRSTSPGTRPRRLKVAPPKFYAVPHNRIAQEGETVRFQCAVAGHPAPWVTWDKDGRIVTPTARITMSEKEDLKILEISEVTAEDAGLYRIVVENEVGRIEATARLEVIGHRAYEAKTQRVRAWSASPTFRRRPCSSIGRLGDNVTLACDIRSSPNPVTSWYRNGELVVRTNRVTPTWNGETAMLEIENLEMEDAGVYTCVAENEFGKAECSTEVVVLEDDPARASAPVFLEPLNDVVAEEGRAIELQTRIQGDGPLEIVWSKDNKEIPDCEDFHYVDYGDGRYGLRIADTFIEDSGEYSCEVFNKFGDAISSARVWVKDGAPRIVFSKIPTSAVIACGKSATFCSRIESTGSQTPVVSWIVADREIGTGSSGKYSVEEDGDVSFLHISSVDFSDAGRITCVARYGCSLCDAGKCECRDSRVTCSAELTVVSDEWVSDSECDALTNCDTRGEARTAAKMSMGSNAKDDSERAQILLGPADVRIFRGGSAILTAKYCGQPKPKVRWTKGGRQLTDDNRIRITKGKGSTTLRIDSVSSDDSGKYVVSVENVHGSDRHFASLAVEGPPEPPSGRPTATVLSADSAAIEWSSPAFDGGCKITEYAIEMKSSSDPDWKVVAIVCDSLSHVLKNLQQDEKYKFRIMAENKHGRSEPSSESNELNLKELRKECSLFAHPKTVTVEDGELFKAKFEVLEELGKGRFGIVHKVADLDTGEKLAAKFIRCITVKDREKVKDEIAIMNCLRHPKLLQLAAAFESPREMVMVMEYISGGELFERVVADDFQLTERDCILFMRQICEGVRYMHENSVVHLDLKPENIMCQTRTSHEIKLIDFGLAQKIDPENPVRVLFGTPEFVPPEVINYEPIGFESDMWSVGVICYVLLSGLSPFMGENDAETFANITRASYDFDEEAFRVISQDAKDFISSLLVKRKEKRLTASECLRNKWMLSEHDETMGVILSTDKLKKFIIRRKWQKTGNAIRALGRLATLSAATRRSTESNSNQSVPKTPAGVLEEEPTHNSDACGNTSSPIAKPVCQKIACKPDSEIRSRLFSERSDSGISDCSSSSAGHSLASAIPLFAKKYSIDEAGESRNEPAQPIGNRVELIREKFANLSKNIDEMDKKLETVGRKLVDIGAGKLVQTINRKKPEGLKSEQRTQTLARRFETAKAKDTGGSGSSASAKKETIAGDLDAPAKENANIRNGSLNFQKAVAFWKSIT</sequence>
<dbReference type="Gene3D" id="2.60.40.10">
    <property type="entry name" value="Immunoglobulins"/>
    <property type="match status" value="19"/>
</dbReference>
<evidence type="ECO:0000256" key="6">
    <source>
        <dbReference type="ARBA" id="ARBA00023319"/>
    </source>
</evidence>
<evidence type="ECO:0000256" key="4">
    <source>
        <dbReference type="ARBA" id="ARBA00022840"/>
    </source>
</evidence>
<feature type="domain" description="Fibronectin type-III" evidence="12">
    <location>
        <begin position="5534"/>
        <end position="5632"/>
    </location>
</feature>
<evidence type="ECO:0000259" key="10">
    <source>
        <dbReference type="PROSITE" id="PS50011"/>
    </source>
</evidence>
<feature type="domain" description="Ig-like" evidence="11">
    <location>
        <begin position="4835"/>
        <end position="4923"/>
    </location>
</feature>
<evidence type="ECO:0000256" key="1">
    <source>
        <dbReference type="ARBA" id="ARBA00006692"/>
    </source>
</evidence>
<feature type="domain" description="Fibronectin type-III" evidence="12">
    <location>
        <begin position="4282"/>
        <end position="4382"/>
    </location>
</feature>
<dbReference type="Pfam" id="PF00041">
    <property type="entry name" value="fn3"/>
    <property type="match status" value="2"/>
</dbReference>
<feature type="domain" description="Ig-like" evidence="11">
    <location>
        <begin position="3933"/>
        <end position="4018"/>
    </location>
</feature>
<protein>
    <recommendedName>
        <fullName evidence="14">Titin homolog</fullName>
    </recommendedName>
</protein>
<dbReference type="CDD" id="cd00096">
    <property type="entry name" value="Ig"/>
    <property type="match status" value="2"/>
</dbReference>
<feature type="domain" description="Ig-like" evidence="11">
    <location>
        <begin position="4718"/>
        <end position="4809"/>
    </location>
</feature>
<dbReference type="InterPro" id="IPR036116">
    <property type="entry name" value="FN3_sf"/>
</dbReference>
<dbReference type="GO" id="GO:0030154">
    <property type="term" value="P:cell differentiation"/>
    <property type="evidence" value="ECO:0007669"/>
    <property type="project" value="UniProtKB-ARBA"/>
</dbReference>
<keyword evidence="5" id="KW-1015">Disulfide bond</keyword>
<dbReference type="InterPro" id="IPR036179">
    <property type="entry name" value="Ig-like_dom_sf"/>
</dbReference>
<proteinExistence type="inferred from homology"/>
<feature type="compositionally biased region" description="Basic and acidic residues" evidence="9">
    <location>
        <begin position="522"/>
        <end position="532"/>
    </location>
</feature>
<dbReference type="CDD" id="cd00063">
    <property type="entry name" value="FN3"/>
    <property type="match status" value="2"/>
</dbReference>
<feature type="coiled-coil region" evidence="8">
    <location>
        <begin position="1411"/>
        <end position="1498"/>
    </location>
</feature>
<dbReference type="SMART" id="SM00408">
    <property type="entry name" value="IGc2"/>
    <property type="match status" value="17"/>
</dbReference>
<evidence type="ECO:0000256" key="7">
    <source>
        <dbReference type="PROSITE-ProRule" id="PRU10141"/>
    </source>
</evidence>
<dbReference type="SUPFAM" id="SSF48726">
    <property type="entry name" value="Immunoglobulin"/>
    <property type="match status" value="17"/>
</dbReference>
<feature type="region of interest" description="Disordered" evidence="9">
    <location>
        <begin position="2500"/>
        <end position="3725"/>
    </location>
</feature>
<dbReference type="SMART" id="SM00409">
    <property type="entry name" value="IG"/>
    <property type="match status" value="17"/>
</dbReference>
<evidence type="ECO:0000256" key="3">
    <source>
        <dbReference type="ARBA" id="ARBA00022741"/>
    </source>
</evidence>
<feature type="region of interest" description="Disordered" evidence="9">
    <location>
        <begin position="4940"/>
        <end position="4984"/>
    </location>
</feature>
<dbReference type="PANTHER" id="PTHR47633:SF7">
    <property type="entry name" value="TITIN HOMOLOG"/>
    <property type="match status" value="1"/>
</dbReference>
<feature type="compositionally biased region" description="Low complexity" evidence="9">
    <location>
        <begin position="687"/>
        <end position="702"/>
    </location>
</feature>